<gene>
    <name evidence="6" type="ORF">SPPG_05724</name>
</gene>
<feature type="compositionally biased region" description="Polar residues" evidence="3">
    <location>
        <begin position="393"/>
        <end position="409"/>
    </location>
</feature>
<feature type="region of interest" description="Disordered" evidence="3">
    <location>
        <begin position="325"/>
        <end position="430"/>
    </location>
</feature>
<feature type="chain" id="PRO_5005539960" description="NodB homology domain-containing protein" evidence="4">
    <location>
        <begin position="20"/>
        <end position="449"/>
    </location>
</feature>
<name>A0A0L0HCU8_SPIPD</name>
<evidence type="ECO:0000256" key="2">
    <source>
        <dbReference type="ARBA" id="ARBA00022801"/>
    </source>
</evidence>
<dbReference type="GO" id="GO:0004099">
    <property type="term" value="F:chitin deacetylase activity"/>
    <property type="evidence" value="ECO:0007669"/>
    <property type="project" value="TreeGrafter"/>
</dbReference>
<proteinExistence type="predicted"/>
<dbReference type="SUPFAM" id="SSF88713">
    <property type="entry name" value="Glycoside hydrolase/deacetylase"/>
    <property type="match status" value="1"/>
</dbReference>
<dbReference type="eggNOG" id="ENOG502QRIP">
    <property type="taxonomic scope" value="Eukaryota"/>
</dbReference>
<dbReference type="InterPro" id="IPR002509">
    <property type="entry name" value="NODB_dom"/>
</dbReference>
<dbReference type="InParanoid" id="A0A0L0HCU8"/>
<dbReference type="PANTHER" id="PTHR10587">
    <property type="entry name" value="GLYCOSYL TRANSFERASE-RELATED"/>
    <property type="match status" value="1"/>
</dbReference>
<feature type="domain" description="NodB homology" evidence="5">
    <location>
        <begin position="113"/>
        <end position="308"/>
    </location>
</feature>
<keyword evidence="4" id="KW-0732">Signal</keyword>
<dbReference type="PANTHER" id="PTHR10587:SF133">
    <property type="entry name" value="CHITIN DEACETYLASE 1-RELATED"/>
    <property type="match status" value="1"/>
</dbReference>
<reference evidence="6 7" key="1">
    <citation type="submission" date="2009-08" db="EMBL/GenBank/DDBJ databases">
        <title>The Genome Sequence of Spizellomyces punctatus strain DAOM BR117.</title>
        <authorList>
            <consortium name="The Broad Institute Genome Sequencing Platform"/>
            <person name="Russ C."/>
            <person name="Cuomo C."/>
            <person name="Shea T."/>
            <person name="Young S.K."/>
            <person name="Zeng Q."/>
            <person name="Koehrsen M."/>
            <person name="Haas B."/>
            <person name="Borodovsky M."/>
            <person name="Guigo R."/>
            <person name="Alvarado L."/>
            <person name="Berlin A."/>
            <person name="Bochicchio J."/>
            <person name="Borenstein D."/>
            <person name="Chapman S."/>
            <person name="Chen Z."/>
            <person name="Engels R."/>
            <person name="Freedman E."/>
            <person name="Gellesch M."/>
            <person name="Goldberg J."/>
            <person name="Griggs A."/>
            <person name="Gujja S."/>
            <person name="Heiman D."/>
            <person name="Hepburn T."/>
            <person name="Howarth C."/>
            <person name="Jen D."/>
            <person name="Larson L."/>
            <person name="Lewis B."/>
            <person name="Mehta T."/>
            <person name="Park D."/>
            <person name="Pearson M."/>
            <person name="Roberts A."/>
            <person name="Saif S."/>
            <person name="Shenoy N."/>
            <person name="Sisk P."/>
            <person name="Stolte C."/>
            <person name="Sykes S."/>
            <person name="Thomson T."/>
            <person name="Walk T."/>
            <person name="White J."/>
            <person name="Yandava C."/>
            <person name="Burger G."/>
            <person name="Gray M.W."/>
            <person name="Holland P.W.H."/>
            <person name="King N."/>
            <person name="Lang F.B.F."/>
            <person name="Roger A.J."/>
            <person name="Ruiz-Trillo I."/>
            <person name="Lander E."/>
            <person name="Nusbaum C."/>
        </authorList>
    </citation>
    <scope>NUCLEOTIDE SEQUENCE [LARGE SCALE GENOMIC DNA]</scope>
    <source>
        <strain evidence="6 7">DAOM BR117</strain>
    </source>
</reference>
<dbReference type="OrthoDB" id="407355at2759"/>
<organism evidence="6 7">
    <name type="scientific">Spizellomyces punctatus (strain DAOM BR117)</name>
    <dbReference type="NCBI Taxonomy" id="645134"/>
    <lineage>
        <taxon>Eukaryota</taxon>
        <taxon>Fungi</taxon>
        <taxon>Fungi incertae sedis</taxon>
        <taxon>Chytridiomycota</taxon>
        <taxon>Chytridiomycota incertae sedis</taxon>
        <taxon>Chytridiomycetes</taxon>
        <taxon>Spizellomycetales</taxon>
        <taxon>Spizellomycetaceae</taxon>
        <taxon>Spizellomyces</taxon>
    </lineage>
</organism>
<keyword evidence="2" id="KW-0378">Hydrolase</keyword>
<dbReference type="Gene3D" id="3.20.20.370">
    <property type="entry name" value="Glycoside hydrolase/deacetylase"/>
    <property type="match status" value="1"/>
</dbReference>
<dbReference type="InterPro" id="IPR011330">
    <property type="entry name" value="Glyco_hydro/deAcase_b/a-brl"/>
</dbReference>
<dbReference type="Proteomes" id="UP000053201">
    <property type="component" value="Unassembled WGS sequence"/>
</dbReference>
<evidence type="ECO:0000259" key="5">
    <source>
        <dbReference type="PROSITE" id="PS51677"/>
    </source>
</evidence>
<dbReference type="GeneID" id="27689081"/>
<dbReference type="GO" id="GO:0046872">
    <property type="term" value="F:metal ion binding"/>
    <property type="evidence" value="ECO:0007669"/>
    <property type="project" value="UniProtKB-KW"/>
</dbReference>
<evidence type="ECO:0000313" key="7">
    <source>
        <dbReference type="Proteomes" id="UP000053201"/>
    </source>
</evidence>
<dbReference type="PROSITE" id="PS51677">
    <property type="entry name" value="NODB"/>
    <property type="match status" value="1"/>
</dbReference>
<evidence type="ECO:0000256" key="1">
    <source>
        <dbReference type="ARBA" id="ARBA00022723"/>
    </source>
</evidence>
<feature type="compositionally biased region" description="Polar residues" evidence="3">
    <location>
        <begin position="418"/>
        <end position="429"/>
    </location>
</feature>
<protein>
    <recommendedName>
        <fullName evidence="5">NodB homology domain-containing protein</fullName>
    </recommendedName>
</protein>
<accession>A0A0L0HCU8</accession>
<dbReference type="VEuPathDB" id="FungiDB:SPPG_05724"/>
<dbReference type="AlphaFoldDB" id="A0A0L0HCU8"/>
<dbReference type="GO" id="GO:0009272">
    <property type="term" value="P:fungal-type cell wall biogenesis"/>
    <property type="evidence" value="ECO:0007669"/>
    <property type="project" value="UniProtKB-ARBA"/>
</dbReference>
<evidence type="ECO:0000256" key="3">
    <source>
        <dbReference type="SAM" id="MobiDB-lite"/>
    </source>
</evidence>
<keyword evidence="1" id="KW-0479">Metal-binding</keyword>
<keyword evidence="7" id="KW-1185">Reference proteome</keyword>
<dbReference type="Pfam" id="PF01522">
    <property type="entry name" value="Polysacc_deac_1"/>
    <property type="match status" value="1"/>
</dbReference>
<dbReference type="InterPro" id="IPR050248">
    <property type="entry name" value="Polysacc_deacetylase_ArnD"/>
</dbReference>
<dbReference type="EMBL" id="KQ257459">
    <property type="protein sequence ID" value="KNC98744.1"/>
    <property type="molecule type" value="Genomic_DNA"/>
</dbReference>
<feature type="signal peptide" evidence="4">
    <location>
        <begin position="1"/>
        <end position="19"/>
    </location>
</feature>
<dbReference type="GO" id="GO:0005975">
    <property type="term" value="P:carbohydrate metabolic process"/>
    <property type="evidence" value="ECO:0007669"/>
    <property type="project" value="InterPro"/>
</dbReference>
<dbReference type="GO" id="GO:0016020">
    <property type="term" value="C:membrane"/>
    <property type="evidence" value="ECO:0007669"/>
    <property type="project" value="TreeGrafter"/>
</dbReference>
<evidence type="ECO:0000313" key="6">
    <source>
        <dbReference type="EMBL" id="KNC98744.1"/>
    </source>
</evidence>
<sequence length="449" mass="47109">MHAKFAAITALVTLLGANAQKPPSFPPQVPAAYPPYDDTKVISEEFIKAPLVQEAIAYVKAVVPADVLAIKPSTYQPNTPEAPKYNDDPVKRAYWPATLATRPGDVVACPGDNQWGLTYDDGPTTKENSPGGMVSKDVRDALKAANLKATFFLKGAPTKGLPEEVKATIADGHEVAIHTWTHHPLTSLTNEQIVAELKYTEAAIFEAVGKVPAFYRPPYGDVDDRVRAIATALGYQNIMWTREPDRDTHDAAGPTGAAVRDKIVKSVKDSWFKPQKGFISLEHDVNAFVSEVGVTILKEIKAAGANLQVKPQPIGQCLNAAPYRSGPVGANQNPPTGNTVPVPGGTVTTPAGDNNKTATPSTTGTPAGNPGKSAPGSVATESPCDDEKIPIRATSTVYVEPTGTPSNSGGKKDDKKPSTTGSPVFSSAKSVSVGLATVVAGVLASVALF</sequence>
<evidence type="ECO:0000256" key="4">
    <source>
        <dbReference type="SAM" id="SignalP"/>
    </source>
</evidence>
<feature type="compositionally biased region" description="Low complexity" evidence="3">
    <location>
        <begin position="333"/>
        <end position="371"/>
    </location>
</feature>
<dbReference type="STRING" id="645134.A0A0L0HCU8"/>
<dbReference type="OMA" id="HDIAMHT"/>
<dbReference type="RefSeq" id="XP_016606784.1">
    <property type="nucleotide sequence ID" value="XM_016753935.1"/>
</dbReference>